<gene>
    <name evidence="2" type="ORF">MZV50_20475</name>
</gene>
<evidence type="ECO:0000313" key="2">
    <source>
        <dbReference type="EMBL" id="USQ94914.1"/>
    </source>
</evidence>
<feature type="region of interest" description="Disordered" evidence="1">
    <location>
        <begin position="1"/>
        <end position="25"/>
    </location>
</feature>
<accession>A0ABY4ZRB2</accession>
<proteinExistence type="predicted"/>
<dbReference type="EMBL" id="CP096040">
    <property type="protein sequence ID" value="USQ94914.1"/>
    <property type="molecule type" value="Genomic_DNA"/>
</dbReference>
<dbReference type="Proteomes" id="UP001057520">
    <property type="component" value="Chromosome"/>
</dbReference>
<reference evidence="2 3" key="1">
    <citation type="submission" date="2022-04" db="EMBL/GenBank/DDBJ databases">
        <title>Genome sequence of soybean root-associated Caulobacter segnis RL271.</title>
        <authorList>
            <person name="Longley R."/>
            <person name="Bonito G."/>
            <person name="Trigodet F."/>
            <person name="Crosson S."/>
            <person name="Fiebig A."/>
        </authorList>
    </citation>
    <scope>NUCLEOTIDE SEQUENCE [LARGE SCALE GENOMIC DNA]</scope>
    <source>
        <strain evidence="2 3">RL271</strain>
    </source>
</reference>
<name>A0ABY4ZRB2_9CAUL</name>
<protein>
    <submittedName>
        <fullName evidence="2">Uncharacterized protein</fullName>
    </submittedName>
</protein>
<organism evidence="2 3">
    <name type="scientific">Caulobacter segnis</name>
    <dbReference type="NCBI Taxonomy" id="88688"/>
    <lineage>
        <taxon>Bacteria</taxon>
        <taxon>Pseudomonadati</taxon>
        <taxon>Pseudomonadota</taxon>
        <taxon>Alphaproteobacteria</taxon>
        <taxon>Caulobacterales</taxon>
        <taxon>Caulobacteraceae</taxon>
        <taxon>Caulobacter</taxon>
    </lineage>
</organism>
<sequence length="79" mass="8209">MRTAASTAGRRSLVQAAPALNTSMSARPPIGISMVLRAQNIQVWTRARPAGSRGISASERSARCSTIAPLSNISTSPST</sequence>
<keyword evidence="3" id="KW-1185">Reference proteome</keyword>
<evidence type="ECO:0000256" key="1">
    <source>
        <dbReference type="SAM" id="MobiDB-lite"/>
    </source>
</evidence>
<evidence type="ECO:0000313" key="3">
    <source>
        <dbReference type="Proteomes" id="UP001057520"/>
    </source>
</evidence>